<evidence type="ECO:0000313" key="2">
    <source>
        <dbReference type="Proteomes" id="UP001254257"/>
    </source>
</evidence>
<evidence type="ECO:0000313" key="1">
    <source>
        <dbReference type="EMBL" id="MDU0341990.1"/>
    </source>
</evidence>
<organism evidence="1 2">
    <name type="scientific">Bosea rubneri</name>
    <dbReference type="NCBI Taxonomy" id="3075434"/>
    <lineage>
        <taxon>Bacteria</taxon>
        <taxon>Pseudomonadati</taxon>
        <taxon>Pseudomonadota</taxon>
        <taxon>Alphaproteobacteria</taxon>
        <taxon>Hyphomicrobiales</taxon>
        <taxon>Boseaceae</taxon>
        <taxon>Bosea</taxon>
    </lineage>
</organism>
<keyword evidence="2" id="KW-1185">Reference proteome</keyword>
<comment type="caution">
    <text evidence="1">The sequence shown here is derived from an EMBL/GenBank/DDBJ whole genome shotgun (WGS) entry which is preliminary data.</text>
</comment>
<protein>
    <submittedName>
        <fullName evidence="1">Uncharacterized protein</fullName>
    </submittedName>
</protein>
<dbReference type="RefSeq" id="WP_316019785.1">
    <property type="nucleotide sequence ID" value="NZ_JAWDID010000031.1"/>
</dbReference>
<reference evidence="1 2" key="1">
    <citation type="submission" date="2023-09" db="EMBL/GenBank/DDBJ databases">
        <title>Whole genome shotgun sequencing (WGS) of Bosea sp. ZW T0_25, isolated from stored onions (Allium cepa).</title>
        <authorList>
            <person name="Stoll D.A."/>
            <person name="Huch M."/>
        </authorList>
    </citation>
    <scope>NUCLEOTIDE SEQUENCE [LARGE SCALE GENOMIC DNA]</scope>
    <source>
        <strain evidence="1 2">ZW T0_25</strain>
    </source>
</reference>
<dbReference type="Proteomes" id="UP001254257">
    <property type="component" value="Unassembled WGS sequence"/>
</dbReference>
<accession>A0ABU3SB22</accession>
<sequence length="88" mass="9029">MNTERDNVALNDEALDNVSGGFNLYDAICNIGEKTEEAFMKGGEIGIYAGPPGVLAGAFGGAFYGALDAVKSEAASAAGEAIDALRKR</sequence>
<dbReference type="EMBL" id="JAWDID010000031">
    <property type="protein sequence ID" value="MDU0341990.1"/>
    <property type="molecule type" value="Genomic_DNA"/>
</dbReference>
<gene>
    <name evidence="1" type="ORF">RKE40_19010</name>
</gene>
<name>A0ABU3SB22_9HYPH</name>
<proteinExistence type="predicted"/>